<dbReference type="SUPFAM" id="SSF103473">
    <property type="entry name" value="MFS general substrate transporter"/>
    <property type="match status" value="1"/>
</dbReference>
<evidence type="ECO:0000313" key="8">
    <source>
        <dbReference type="EMBL" id="CAF1423841.1"/>
    </source>
</evidence>
<proteinExistence type="predicted"/>
<evidence type="ECO:0000313" key="7">
    <source>
        <dbReference type="EMBL" id="CAF1170284.1"/>
    </source>
</evidence>
<evidence type="ECO:0000259" key="6">
    <source>
        <dbReference type="PROSITE" id="PS50850"/>
    </source>
</evidence>
<dbReference type="GO" id="GO:0016020">
    <property type="term" value="C:membrane"/>
    <property type="evidence" value="ECO:0007669"/>
    <property type="project" value="UniProtKB-SubCell"/>
</dbReference>
<dbReference type="InterPro" id="IPR036259">
    <property type="entry name" value="MFS_trans_sf"/>
</dbReference>
<evidence type="ECO:0000256" key="2">
    <source>
        <dbReference type="ARBA" id="ARBA00022692"/>
    </source>
</evidence>
<feature type="transmembrane region" description="Helical" evidence="5">
    <location>
        <begin position="167"/>
        <end position="193"/>
    </location>
</feature>
<keyword evidence="9" id="KW-1185">Reference proteome</keyword>
<dbReference type="PROSITE" id="PS50850">
    <property type="entry name" value="MFS"/>
    <property type="match status" value="1"/>
</dbReference>
<organism evidence="8 9">
    <name type="scientific">Rotaria sordida</name>
    <dbReference type="NCBI Taxonomy" id="392033"/>
    <lineage>
        <taxon>Eukaryota</taxon>
        <taxon>Metazoa</taxon>
        <taxon>Spiralia</taxon>
        <taxon>Gnathifera</taxon>
        <taxon>Rotifera</taxon>
        <taxon>Eurotatoria</taxon>
        <taxon>Bdelloidea</taxon>
        <taxon>Philodinida</taxon>
        <taxon>Philodinidae</taxon>
        <taxon>Rotaria</taxon>
    </lineage>
</organism>
<sequence length="194" mass="21522">MVYAWTFIAATPPFQCKLPFDDSPLNNLTNQLISSYIPSETQCRETQKSISLKECQRCFQVVNNSAYNIGSISELSPCRSFAFDRTYYQSTIVEDWSMVCDRVPLKSTVQIVFFVGYMVGSLVFGVLSDKLGRRPIMGVSFILMFIGGIVCAIAPQDFIGHGTSYPLFAFGRFLLACATRGIGITGFVMGMCLC</sequence>
<dbReference type="InterPro" id="IPR020846">
    <property type="entry name" value="MFS_dom"/>
</dbReference>
<keyword evidence="4 5" id="KW-0472">Membrane</keyword>
<keyword evidence="3 5" id="KW-1133">Transmembrane helix</keyword>
<name>A0A815MIT3_9BILA</name>
<accession>A0A815MIT3</accession>
<dbReference type="Pfam" id="PF00083">
    <property type="entry name" value="Sugar_tr"/>
    <property type="match status" value="1"/>
</dbReference>
<reference evidence="8" key="1">
    <citation type="submission" date="2021-02" db="EMBL/GenBank/DDBJ databases">
        <authorList>
            <person name="Nowell W R."/>
        </authorList>
    </citation>
    <scope>NUCLEOTIDE SEQUENCE</scope>
</reference>
<evidence type="ECO:0000256" key="3">
    <source>
        <dbReference type="ARBA" id="ARBA00022989"/>
    </source>
</evidence>
<keyword evidence="2 5" id="KW-0812">Transmembrane</keyword>
<evidence type="ECO:0000256" key="4">
    <source>
        <dbReference type="ARBA" id="ARBA00023136"/>
    </source>
</evidence>
<feature type="transmembrane region" description="Helical" evidence="5">
    <location>
        <begin position="108"/>
        <end position="127"/>
    </location>
</feature>
<dbReference type="Gene3D" id="1.20.1250.20">
    <property type="entry name" value="MFS general substrate transporter like domains"/>
    <property type="match status" value="1"/>
</dbReference>
<protein>
    <recommendedName>
        <fullName evidence="6">Major facilitator superfamily (MFS) profile domain-containing protein</fullName>
    </recommendedName>
</protein>
<dbReference type="EMBL" id="CAJNOL010001820">
    <property type="protein sequence ID" value="CAF1423841.1"/>
    <property type="molecule type" value="Genomic_DNA"/>
</dbReference>
<evidence type="ECO:0000313" key="9">
    <source>
        <dbReference type="Proteomes" id="UP000663870"/>
    </source>
</evidence>
<dbReference type="PANTHER" id="PTHR24064">
    <property type="entry name" value="SOLUTE CARRIER FAMILY 22 MEMBER"/>
    <property type="match status" value="1"/>
</dbReference>
<evidence type="ECO:0000256" key="1">
    <source>
        <dbReference type="ARBA" id="ARBA00004141"/>
    </source>
</evidence>
<comment type="subcellular location">
    <subcellularLocation>
        <location evidence="1">Membrane</location>
        <topology evidence="1">Multi-pass membrane protein</topology>
    </subcellularLocation>
</comment>
<dbReference type="GO" id="GO:0022857">
    <property type="term" value="F:transmembrane transporter activity"/>
    <property type="evidence" value="ECO:0007669"/>
    <property type="project" value="InterPro"/>
</dbReference>
<dbReference type="InterPro" id="IPR005828">
    <property type="entry name" value="MFS_sugar_transport-like"/>
</dbReference>
<feature type="domain" description="Major facilitator superfamily (MFS) profile" evidence="6">
    <location>
        <begin position="66"/>
        <end position="194"/>
    </location>
</feature>
<dbReference type="AlphaFoldDB" id="A0A815MIT3"/>
<evidence type="ECO:0000256" key="5">
    <source>
        <dbReference type="SAM" id="Phobius"/>
    </source>
</evidence>
<comment type="caution">
    <text evidence="8">The sequence shown here is derived from an EMBL/GenBank/DDBJ whole genome shotgun (WGS) entry which is preliminary data.</text>
</comment>
<dbReference type="Proteomes" id="UP000663870">
    <property type="component" value="Unassembled WGS sequence"/>
</dbReference>
<dbReference type="Proteomes" id="UP000663854">
    <property type="component" value="Unassembled WGS sequence"/>
</dbReference>
<dbReference type="EMBL" id="CAJNOH010001060">
    <property type="protein sequence ID" value="CAF1170284.1"/>
    <property type="molecule type" value="Genomic_DNA"/>
</dbReference>
<gene>
    <name evidence="8" type="ORF">JXQ802_LOCUS36021</name>
    <name evidence="7" type="ORF">PYM288_LOCUS23236</name>
</gene>
<feature type="transmembrane region" description="Helical" evidence="5">
    <location>
        <begin position="136"/>
        <end position="155"/>
    </location>
</feature>